<protein>
    <submittedName>
        <fullName evidence="3">Phosphotransferase</fullName>
    </submittedName>
</protein>
<dbReference type="SMART" id="SM00220">
    <property type="entry name" value="S_TKc"/>
    <property type="match status" value="1"/>
</dbReference>
<dbReference type="EMBL" id="MF599468">
    <property type="protein sequence ID" value="ATE87021.1"/>
    <property type="molecule type" value="Genomic_DNA"/>
</dbReference>
<feature type="coiled-coil region" evidence="1">
    <location>
        <begin position="369"/>
        <end position="408"/>
    </location>
</feature>
<evidence type="ECO:0000313" key="3">
    <source>
        <dbReference type="EMBL" id="ATE87021.1"/>
    </source>
</evidence>
<gene>
    <name evidence="3" type="primary">12R</name>
</gene>
<sequence length="466" mass="54649">MIEFIDEEISQGNQSQVVKCKFDGKNAIIKSPNSIEFTPELERDAWQILKQLNCINFCEVYKILPYTVGSLEHSIVYEEISIKGKNYSLHDIITNSIFPPHIIYNCIMQTMGTILMMEQKGITHYDLHTDNIMIKPTPYDVHVYKIGNEIIPIVTFGITPVIIDFGMSHIKNHKYKSTSYFANIGVTNFMSDPFVDSRVFLRNCTSVMTEYIAKLSLKPPKQRYHNFKDVTILLNEFSDSVKKIFSSQNIVKTGWFKDESLPNIFNLVQDELPEAMNGIERGMFGIDFNRVVDLLQYDISLPLKYRECNFTLEEAFAKFAINWFRNVEPIIRNTREEMLFLKNLIMLKYGSSVQDYIRLHHRYPEIKNLVRLRRDLRDLTNAYNNFLLEKQKQTAKLKRKMYAKMEQKSTLEIFRQLPKLPNQYFENMTVHVMNSNGKNVNFIVDKDTVSDLNKNEIETIKKRLDK</sequence>
<dbReference type="GeneID" id="65099784"/>
<proteinExistence type="predicted"/>
<name>A0A291B0K8_9VIRU</name>
<dbReference type="SUPFAM" id="SSF56112">
    <property type="entry name" value="Protein kinase-like (PK-like)"/>
    <property type="match status" value="1"/>
</dbReference>
<organism evidence="3">
    <name type="scientific">Shrimp hemocyte iridescent virus</name>
    <dbReference type="NCBI Taxonomy" id="2039780"/>
    <lineage>
        <taxon>Viruses</taxon>
        <taxon>Varidnaviria</taxon>
        <taxon>Bamfordvirae</taxon>
        <taxon>Nucleocytoviricota</taxon>
        <taxon>Megaviricetes</taxon>
        <taxon>Pimascovirales</taxon>
        <taxon>Pimascovirales incertae sedis</taxon>
        <taxon>Iridoviridae</taxon>
        <taxon>Betairidovirinae</taxon>
        <taxon>Decapodiridovirus</taxon>
        <taxon>Decapodiridovirus litopenaeus1</taxon>
        <taxon>Decapod iridescent virus 1</taxon>
    </lineage>
</organism>
<keyword evidence="3" id="KW-0808">Transferase</keyword>
<dbReference type="InterPro" id="IPR011009">
    <property type="entry name" value="Kinase-like_dom_sf"/>
</dbReference>
<evidence type="ECO:0000313" key="4">
    <source>
        <dbReference type="Proteomes" id="UP000297192"/>
    </source>
</evidence>
<reference evidence="3" key="1">
    <citation type="journal article" date="2017" name="Arch. Virol.">
        <title>Complete genome sequence of shrimp hemocyte iridescent virus (SHIV) isolated from white leg shrimp, Litopenaeus vannamei.</title>
        <authorList>
            <person name="Qiu L."/>
            <person name="Chen M.M."/>
            <person name="Wang R.Y."/>
            <person name="Wan X.Y."/>
            <person name="Li C."/>
            <person name="Zhang Q.L."/>
            <person name="Dong X."/>
            <person name="Yang B."/>
            <person name="Xiang J.H."/>
            <person name="Huang J."/>
        </authorList>
    </citation>
    <scope>NUCLEOTIDE SEQUENCE [LARGE SCALE GENOMIC DNA]</scope>
    <source>
        <strain evidence="3">20141215</strain>
    </source>
</reference>
<accession>A0A291B0K8</accession>
<dbReference type="GO" id="GO:0005524">
    <property type="term" value="F:ATP binding"/>
    <property type="evidence" value="ECO:0007669"/>
    <property type="project" value="InterPro"/>
</dbReference>
<reference evidence="3" key="2">
    <citation type="journal article" date="2017" name="Sci. Rep.">
        <title>Characterization of a new member of Iridoviridae, Shrimp hemocyte iridescent virus (SHIV), found in white leg shrimp (Litopenaeus vannamei).</title>
        <authorList>
            <person name="Qiu L."/>
            <person name="Chen M.M."/>
            <person name="Wan X.Y."/>
            <person name="Li C."/>
            <person name="Zhang Q.L."/>
            <person name="Wang R.Y."/>
            <person name="Cheng D.Y."/>
            <person name="Dong X."/>
            <person name="Yang B."/>
            <person name="Wang X.H."/>
            <person name="Xiang J.H."/>
            <person name="Huang J."/>
        </authorList>
    </citation>
    <scope>NUCLEOTIDE SEQUENCE [LARGE SCALE GENOMIC DNA]</scope>
    <source>
        <strain evidence="3">20141215</strain>
    </source>
</reference>
<dbReference type="GO" id="GO:0004672">
    <property type="term" value="F:protein kinase activity"/>
    <property type="evidence" value="ECO:0007669"/>
    <property type="project" value="InterPro"/>
</dbReference>
<keyword evidence="1" id="KW-0175">Coiled coil</keyword>
<dbReference type="InterPro" id="IPR000719">
    <property type="entry name" value="Prot_kinase_dom"/>
</dbReference>
<keyword evidence="4" id="KW-1185">Reference proteome</keyword>
<feature type="domain" description="Protein kinase" evidence="2">
    <location>
        <begin position="3"/>
        <end position="238"/>
    </location>
</feature>
<dbReference type="RefSeq" id="YP_010084764.1">
    <property type="nucleotide sequence ID" value="NC_055165.1"/>
</dbReference>
<evidence type="ECO:0000256" key="1">
    <source>
        <dbReference type="SAM" id="Coils"/>
    </source>
</evidence>
<evidence type="ECO:0000259" key="2">
    <source>
        <dbReference type="SMART" id="SM00220"/>
    </source>
</evidence>
<dbReference type="Proteomes" id="UP000297192">
    <property type="component" value="Segment"/>
</dbReference>
<dbReference type="KEGG" id="vg:65099784"/>
<dbReference type="Gene3D" id="1.10.510.10">
    <property type="entry name" value="Transferase(Phosphotransferase) domain 1"/>
    <property type="match status" value="1"/>
</dbReference>